<reference evidence="4 5" key="1">
    <citation type="journal article" date="2021" name="PeerJ">
        <title>Analysis of 44 Vibrio anguillarum genomes reveals high genetic diversity.</title>
        <authorList>
            <person name="Hansen M.J."/>
            <person name="Dalsgaard I."/>
        </authorList>
    </citation>
    <scope>NUCLEOTIDE SEQUENCE [LARGE SCALE GENOMIC DNA]</scope>
    <source>
        <strain evidence="3 5">040915-1/1B</strain>
        <strain evidence="2 4">17-16730-2A</strain>
    </source>
</reference>
<dbReference type="EMBL" id="RDOM01000044">
    <property type="protein sequence ID" value="MBF4273336.1"/>
    <property type="molecule type" value="Genomic_DNA"/>
</dbReference>
<comment type="caution">
    <text evidence="2">The sequence shown here is derived from an EMBL/GenBank/DDBJ whole genome shotgun (WGS) entry which is preliminary data.</text>
</comment>
<organism evidence="2 4">
    <name type="scientific">Vibrio anguillarum</name>
    <name type="common">Listonella anguillarum</name>
    <dbReference type="NCBI Taxonomy" id="55601"/>
    <lineage>
        <taxon>Bacteria</taxon>
        <taxon>Pseudomonadati</taxon>
        <taxon>Pseudomonadota</taxon>
        <taxon>Gammaproteobacteria</taxon>
        <taxon>Vibrionales</taxon>
        <taxon>Vibrionaceae</taxon>
        <taxon>Vibrio</taxon>
    </lineage>
</organism>
<proteinExistence type="predicted"/>
<evidence type="ECO:0000313" key="5">
    <source>
        <dbReference type="Proteomes" id="UP000726136"/>
    </source>
</evidence>
<name>A0A241NG87_VIBAN</name>
<evidence type="ECO:0000313" key="2">
    <source>
        <dbReference type="EMBL" id="MBF4273336.1"/>
    </source>
</evidence>
<feature type="transmembrane region" description="Helical" evidence="1">
    <location>
        <begin position="12"/>
        <end position="33"/>
    </location>
</feature>
<accession>A0A241NG87</accession>
<protein>
    <submittedName>
        <fullName evidence="2">D-beta-hydroxybutyrate permease</fullName>
    </submittedName>
</protein>
<evidence type="ECO:0000313" key="3">
    <source>
        <dbReference type="EMBL" id="MBF4375683.1"/>
    </source>
</evidence>
<dbReference type="Proteomes" id="UP000722957">
    <property type="component" value="Unassembled WGS sequence"/>
</dbReference>
<dbReference type="EMBL" id="RDPI01000269">
    <property type="protein sequence ID" value="MBF4375683.1"/>
    <property type="molecule type" value="Genomic_DNA"/>
</dbReference>
<dbReference type="RefSeq" id="WP_019280967.1">
    <property type="nucleotide sequence ID" value="NZ_JBAJHL020000001.1"/>
</dbReference>
<evidence type="ECO:0000256" key="1">
    <source>
        <dbReference type="SAM" id="Phobius"/>
    </source>
</evidence>
<keyword evidence="1" id="KW-0812">Transmembrane</keyword>
<gene>
    <name evidence="2" type="ORF">EAY07_15145</name>
    <name evidence="3" type="ORF">EAY46_22050</name>
</gene>
<dbReference type="Proteomes" id="UP000726136">
    <property type="component" value="Unassembled WGS sequence"/>
</dbReference>
<keyword evidence="1" id="KW-1133">Transmembrane helix</keyword>
<keyword evidence="5" id="KW-1185">Reference proteome</keyword>
<keyword evidence="1" id="KW-0472">Membrane</keyword>
<evidence type="ECO:0000313" key="4">
    <source>
        <dbReference type="Proteomes" id="UP000722957"/>
    </source>
</evidence>
<sequence>MTHRDSYEDIFVCKLAIPIVATGVMLIFATFGAV</sequence>
<dbReference type="AlphaFoldDB" id="A0A241NG87"/>